<gene>
    <name evidence="2" type="primary">cutC</name>
    <name evidence="3" type="ORF">GA0061074_10125</name>
</gene>
<dbReference type="PANTHER" id="PTHR12598">
    <property type="entry name" value="COPPER HOMEOSTASIS PROTEIN CUTC"/>
    <property type="match status" value="1"/>
</dbReference>
<evidence type="ECO:0000313" key="3">
    <source>
        <dbReference type="EMBL" id="SCB71800.1"/>
    </source>
</evidence>
<accession>A0A1C3YNZ4</accession>
<keyword evidence="2" id="KW-0963">Cytoplasm</keyword>
<dbReference type="GO" id="GO:0005737">
    <property type="term" value="C:cytoplasm"/>
    <property type="evidence" value="ECO:0007669"/>
    <property type="project" value="UniProtKB-SubCell"/>
</dbReference>
<dbReference type="EMBL" id="FMAO01000001">
    <property type="protein sequence ID" value="SCB71800.1"/>
    <property type="molecule type" value="Genomic_DNA"/>
</dbReference>
<dbReference type="RefSeq" id="WP_092461076.1">
    <property type="nucleotide sequence ID" value="NZ_BJEE01000002.1"/>
</dbReference>
<dbReference type="Pfam" id="PF03932">
    <property type="entry name" value="CutC"/>
    <property type="match status" value="1"/>
</dbReference>
<dbReference type="Proteomes" id="UP000199268">
    <property type="component" value="Unassembled WGS sequence"/>
</dbReference>
<comment type="caution">
    <text evidence="2">Once thought to be involved in copper homeostasis, experiments in E.coli have shown this is not the case.</text>
</comment>
<organism evidence="3 4">
    <name type="scientific">Weissella bombi</name>
    <dbReference type="NCBI Taxonomy" id="1505725"/>
    <lineage>
        <taxon>Bacteria</taxon>
        <taxon>Bacillati</taxon>
        <taxon>Bacillota</taxon>
        <taxon>Bacilli</taxon>
        <taxon>Lactobacillales</taxon>
        <taxon>Lactobacillaceae</taxon>
        <taxon>Weissella</taxon>
    </lineage>
</organism>
<dbReference type="SUPFAM" id="SSF110395">
    <property type="entry name" value="CutC-like"/>
    <property type="match status" value="1"/>
</dbReference>
<dbReference type="InterPro" id="IPR005627">
    <property type="entry name" value="CutC-like"/>
</dbReference>
<evidence type="ECO:0000313" key="4">
    <source>
        <dbReference type="Proteomes" id="UP000199268"/>
    </source>
</evidence>
<dbReference type="AlphaFoldDB" id="A0A1C3YNZ4"/>
<name>A0A1C3YNZ4_9LACO</name>
<dbReference type="GO" id="GO:0005507">
    <property type="term" value="F:copper ion binding"/>
    <property type="evidence" value="ECO:0007669"/>
    <property type="project" value="TreeGrafter"/>
</dbReference>
<protein>
    <recommendedName>
        <fullName evidence="2">PF03932 family protein CutC</fullName>
    </recommendedName>
</protein>
<keyword evidence="4" id="KW-1185">Reference proteome</keyword>
<evidence type="ECO:0000256" key="1">
    <source>
        <dbReference type="ARBA" id="ARBA00007768"/>
    </source>
</evidence>
<sequence length="211" mass="23190">MKREIALGDIATMKAAIAGGINRVELNAHLELGGLTPDWQIVAEAVKIAQAANIDLVVMVRPRAGDFNYNYAEIENMRRSILLFKSLGVKMVTFGVVDEKGHLAKGKMVKLIEAAKPMHVVYHMAFDAIVPAYQPQALQWLYQYGVIRVLTHGGQLNEQIDETIHHLQEIVAMAPEKLIIMPGGGITYENATDIAEKLGVNEVHGSKIIAL</sequence>
<evidence type="ECO:0000256" key="2">
    <source>
        <dbReference type="HAMAP-Rule" id="MF_00795"/>
    </source>
</evidence>
<comment type="subcellular location">
    <subcellularLocation>
        <location evidence="2">Cytoplasm</location>
    </subcellularLocation>
</comment>
<proteinExistence type="inferred from homology"/>
<dbReference type="InterPro" id="IPR036822">
    <property type="entry name" value="CutC-like_dom_sf"/>
</dbReference>
<dbReference type="PANTHER" id="PTHR12598:SF0">
    <property type="entry name" value="COPPER HOMEOSTASIS PROTEIN CUTC HOMOLOG"/>
    <property type="match status" value="1"/>
</dbReference>
<dbReference type="Gene3D" id="3.20.20.380">
    <property type="entry name" value="Copper homeostasis (CutC) domain"/>
    <property type="match status" value="1"/>
</dbReference>
<reference evidence="4" key="1">
    <citation type="submission" date="2016-08" db="EMBL/GenBank/DDBJ databases">
        <authorList>
            <person name="Varghese N."/>
            <person name="Submissions Spin"/>
        </authorList>
    </citation>
    <scope>NUCLEOTIDE SEQUENCE [LARGE SCALE GENOMIC DNA]</scope>
    <source>
        <strain evidence="4">R-53094</strain>
    </source>
</reference>
<dbReference type="HAMAP" id="MF_00795">
    <property type="entry name" value="CutC"/>
    <property type="match status" value="1"/>
</dbReference>
<dbReference type="STRING" id="1505725.GA0061074_10125"/>
<dbReference type="OrthoDB" id="9815677at2"/>
<comment type="similarity">
    <text evidence="1 2">Belongs to the CutC family.</text>
</comment>